<gene>
    <name evidence="1" type="ORF">LK487_17310</name>
</gene>
<sequence>VVWQRAPEELRRLYDIHFKEDNRTFVLLLDYARKNGFSGTDIVTACKELTGRGVRKISPDQVKAMLHGSVQGETEETMEPPVLPAQQENIEREAVDMLEGITALMTGYNEVHDIIPTI</sequence>
<reference evidence="1" key="1">
    <citation type="submission" date="2021-10" db="EMBL/GenBank/DDBJ databases">
        <title>Collection of gut derived symbiotic bacterial strains cultured from healthy donors.</title>
        <authorList>
            <person name="Lin H."/>
            <person name="Littmann E."/>
            <person name="Claire K."/>
            <person name="Pamer E."/>
        </authorList>
    </citation>
    <scope>NUCLEOTIDE SEQUENCE</scope>
    <source>
        <strain evidence="1">MSK.22.92</strain>
    </source>
</reference>
<evidence type="ECO:0000313" key="1">
    <source>
        <dbReference type="EMBL" id="MCC2748742.1"/>
    </source>
</evidence>
<name>A0AAW4WTV3_9FIRM</name>
<feature type="non-terminal residue" evidence="1">
    <location>
        <position position="1"/>
    </location>
</feature>
<organism evidence="1 2">
    <name type="scientific">Agathobacter rectalis</name>
    <dbReference type="NCBI Taxonomy" id="39491"/>
    <lineage>
        <taxon>Bacteria</taxon>
        <taxon>Bacillati</taxon>
        <taxon>Bacillota</taxon>
        <taxon>Clostridia</taxon>
        <taxon>Lachnospirales</taxon>
        <taxon>Lachnospiraceae</taxon>
        <taxon>Agathobacter</taxon>
    </lineage>
</organism>
<dbReference type="AlphaFoldDB" id="A0AAW4WTV3"/>
<proteinExistence type="predicted"/>
<comment type="caution">
    <text evidence="1">The sequence shown here is derived from an EMBL/GenBank/DDBJ whole genome shotgun (WGS) entry which is preliminary data.</text>
</comment>
<dbReference type="Proteomes" id="UP001197847">
    <property type="component" value="Unassembled WGS sequence"/>
</dbReference>
<evidence type="ECO:0000313" key="2">
    <source>
        <dbReference type="Proteomes" id="UP001197847"/>
    </source>
</evidence>
<accession>A0AAW4WTV3</accession>
<dbReference type="EMBL" id="JAJFBX010000096">
    <property type="protein sequence ID" value="MCC2748742.1"/>
    <property type="molecule type" value="Genomic_DNA"/>
</dbReference>
<protein>
    <submittedName>
        <fullName evidence="1">Uncharacterized protein</fullName>
    </submittedName>
</protein>